<dbReference type="SUPFAM" id="SSF53756">
    <property type="entry name" value="UDP-Glycosyltransferase/glycogen phosphorylase"/>
    <property type="match status" value="1"/>
</dbReference>
<feature type="domain" description="Glycosyl transferase family 1" evidence="3">
    <location>
        <begin position="308"/>
        <end position="464"/>
    </location>
</feature>
<dbReference type="Gene3D" id="3.40.50.2000">
    <property type="entry name" value="Glycogen Phosphorylase B"/>
    <property type="match status" value="1"/>
</dbReference>
<sequence length="505" mass="55509">MPNRIWVDVEDLFQYSAFNARPSGIQRIQFELCRSLALMPETRDRVGFIRHASAQDSFQTIPFAEIDALHARMTASADASMPPSAHGSDAAPATPGSAVVATGSKVLGSLARRVAYRIPLDLRTPMVGLFKAQRESVRAAGKLTGAAAGRVSKLRTTVARGRATVPAADGLTVATFDASAGPGDVLLILGSPWFHPFYNQMITRVRDKWQMRIALLIYDIIPLLRPEWCDRNLVDRFEIWACGMLSLADTLLTISQASAHDILAVADRRKLPLRATPSVIPIGTGFSRPVGHSDHAVPVVRTDRLPPARSYVLMVSTIEARKNHALLFRVWRRLLDEMPADRVPTLVFAGRVGWLVADLMQQLTNARYLDGKILLVENPEDGELERLYDGCLFTVFPSFYEGWGLPVTESFSFGRPCIISNASALPEAGGPLARYFDPENGTEACRVIRQAIEDPDGTEAWSKRVASEFRPVSWDESARAILRAIDHGRNRLPVADAFAEGVATA</sequence>
<keyword evidence="5" id="KW-1185">Reference proteome</keyword>
<name>A0A6M8HUA8_9PROT</name>
<dbReference type="InterPro" id="IPR001296">
    <property type="entry name" value="Glyco_trans_1"/>
</dbReference>
<feature type="region of interest" description="Disordered" evidence="2">
    <location>
        <begin position="77"/>
        <end position="96"/>
    </location>
</feature>
<dbReference type="PANTHER" id="PTHR46401:SF2">
    <property type="entry name" value="GLYCOSYLTRANSFERASE WBBK-RELATED"/>
    <property type="match status" value="1"/>
</dbReference>
<proteinExistence type="predicted"/>
<reference evidence="4 5" key="1">
    <citation type="journal article" date="2014" name="World J. Microbiol. Biotechnol.">
        <title>Biodiversity and physiological characteristics of Antarctic and Arctic lichens-associated bacteria.</title>
        <authorList>
            <person name="Lee Y.M."/>
            <person name="Kim E.H."/>
            <person name="Lee H.K."/>
            <person name="Hong S.G."/>
        </authorList>
    </citation>
    <scope>NUCLEOTIDE SEQUENCE [LARGE SCALE GENOMIC DNA]</scope>
    <source>
        <strain evidence="4 5">PAMC 26569</strain>
    </source>
</reference>
<dbReference type="KEGG" id="lck:HN018_20525"/>
<dbReference type="GO" id="GO:0016757">
    <property type="term" value="F:glycosyltransferase activity"/>
    <property type="evidence" value="ECO:0007669"/>
    <property type="project" value="InterPro"/>
</dbReference>
<evidence type="ECO:0000256" key="2">
    <source>
        <dbReference type="SAM" id="MobiDB-lite"/>
    </source>
</evidence>
<evidence type="ECO:0000313" key="4">
    <source>
        <dbReference type="EMBL" id="QKE92103.1"/>
    </source>
</evidence>
<dbReference type="Pfam" id="PF00534">
    <property type="entry name" value="Glycos_transf_1"/>
    <property type="match status" value="1"/>
</dbReference>
<dbReference type="PANTHER" id="PTHR46401">
    <property type="entry name" value="GLYCOSYLTRANSFERASE WBBK-RELATED"/>
    <property type="match status" value="1"/>
</dbReference>
<gene>
    <name evidence="4" type="ORF">HN018_20525</name>
</gene>
<protein>
    <submittedName>
        <fullName evidence="4">Glycosyltransferase family 4 protein</fullName>
    </submittedName>
</protein>
<dbReference type="RefSeq" id="WP_171833785.1">
    <property type="nucleotide sequence ID" value="NZ_CP053708.1"/>
</dbReference>
<evidence type="ECO:0000313" key="5">
    <source>
        <dbReference type="Proteomes" id="UP000500767"/>
    </source>
</evidence>
<dbReference type="AlphaFoldDB" id="A0A6M8HUA8"/>
<dbReference type="EMBL" id="CP053708">
    <property type="protein sequence ID" value="QKE92103.1"/>
    <property type="molecule type" value="Genomic_DNA"/>
</dbReference>
<evidence type="ECO:0000256" key="1">
    <source>
        <dbReference type="ARBA" id="ARBA00022679"/>
    </source>
</evidence>
<organism evidence="4 5">
    <name type="scientific">Lichenicola cladoniae</name>
    <dbReference type="NCBI Taxonomy" id="1484109"/>
    <lineage>
        <taxon>Bacteria</taxon>
        <taxon>Pseudomonadati</taxon>
        <taxon>Pseudomonadota</taxon>
        <taxon>Alphaproteobacteria</taxon>
        <taxon>Acetobacterales</taxon>
        <taxon>Acetobacteraceae</taxon>
        <taxon>Lichenicola</taxon>
    </lineage>
</organism>
<accession>A0A6M8HUA8</accession>
<dbReference type="CDD" id="cd03809">
    <property type="entry name" value="GT4_MtfB-like"/>
    <property type="match status" value="1"/>
</dbReference>
<evidence type="ECO:0000259" key="3">
    <source>
        <dbReference type="Pfam" id="PF00534"/>
    </source>
</evidence>
<dbReference type="Proteomes" id="UP000500767">
    <property type="component" value="Chromosome"/>
</dbReference>
<keyword evidence="1 4" id="KW-0808">Transferase</keyword>